<reference evidence="3 4" key="1">
    <citation type="submission" date="2022-01" db="EMBL/GenBank/DDBJ databases">
        <authorList>
            <person name="Xiong W."/>
            <person name="Schranz E."/>
        </authorList>
    </citation>
    <scope>NUCLEOTIDE SEQUENCE [LARGE SCALE GENOMIC DNA]</scope>
</reference>
<dbReference type="InterPro" id="IPR040320">
    <property type="entry name" value="At4g37920-like"/>
</dbReference>
<proteinExistence type="predicted"/>
<evidence type="ECO:0000313" key="4">
    <source>
        <dbReference type="Proteomes" id="UP001157418"/>
    </source>
</evidence>
<dbReference type="PANTHER" id="PTHR31755:SF2">
    <property type="entry name" value="OS08G0320800 PROTEIN"/>
    <property type="match status" value="1"/>
</dbReference>
<keyword evidence="2" id="KW-0812">Transmembrane</keyword>
<keyword evidence="4" id="KW-1185">Reference proteome</keyword>
<dbReference type="GO" id="GO:0009535">
    <property type="term" value="C:chloroplast thylakoid membrane"/>
    <property type="evidence" value="ECO:0007669"/>
    <property type="project" value="TreeGrafter"/>
</dbReference>
<evidence type="ECO:0000256" key="2">
    <source>
        <dbReference type="SAM" id="Phobius"/>
    </source>
</evidence>
<keyword evidence="2" id="KW-1133">Transmembrane helix</keyword>
<dbReference type="AlphaFoldDB" id="A0AAU9PCB3"/>
<feature type="region of interest" description="Disordered" evidence="1">
    <location>
        <begin position="262"/>
        <end position="281"/>
    </location>
</feature>
<name>A0AAU9PCB3_9ASTR</name>
<comment type="caution">
    <text evidence="3">The sequence shown here is derived from an EMBL/GenBank/DDBJ whole genome shotgun (WGS) entry which is preliminary data.</text>
</comment>
<feature type="transmembrane region" description="Helical" evidence="2">
    <location>
        <begin position="60"/>
        <end position="83"/>
    </location>
</feature>
<keyword evidence="2" id="KW-0472">Membrane</keyword>
<sequence length="281" mass="31261">MNSELTKFWQKCISDTSRFFSTPISLFSNICFFLLLSGWFRSTTLDGVVEQRSTVHRPPPLIPVLIVGPIALGLGSSFPTAIVDSPTKRVSESTSPTSPKDAYSIPNLDEKWFAPWRCRLGVPLHSTNGNIRMWMMFTQVVLPDSIISKSGKATNSRLKSIAPKEVKVLMYLLNFTDPEERFSALSTAFSPGKDDEAKDPNNCIPREVKIVFSDCGPTFGFQKTSQTPPNVKINVSIYNWDMILNSSSKSPQENLWKQNIPVGAEGSTNTSPKQRNHPICA</sequence>
<gene>
    <name evidence="3" type="ORF">LVIROSA_LOCUS33597</name>
</gene>
<feature type="transmembrane region" description="Helical" evidence="2">
    <location>
        <begin position="20"/>
        <end position="40"/>
    </location>
</feature>
<dbReference type="GO" id="GO:0009941">
    <property type="term" value="C:chloroplast envelope"/>
    <property type="evidence" value="ECO:0007669"/>
    <property type="project" value="TreeGrafter"/>
</dbReference>
<accession>A0AAU9PCB3</accession>
<dbReference type="PANTHER" id="PTHR31755">
    <property type="entry name" value="FOLATE RECEPTOR-LIKE"/>
    <property type="match status" value="1"/>
</dbReference>
<protein>
    <submittedName>
        <fullName evidence="3">Uncharacterized protein</fullName>
    </submittedName>
</protein>
<organism evidence="3 4">
    <name type="scientific">Lactuca virosa</name>
    <dbReference type="NCBI Taxonomy" id="75947"/>
    <lineage>
        <taxon>Eukaryota</taxon>
        <taxon>Viridiplantae</taxon>
        <taxon>Streptophyta</taxon>
        <taxon>Embryophyta</taxon>
        <taxon>Tracheophyta</taxon>
        <taxon>Spermatophyta</taxon>
        <taxon>Magnoliopsida</taxon>
        <taxon>eudicotyledons</taxon>
        <taxon>Gunneridae</taxon>
        <taxon>Pentapetalae</taxon>
        <taxon>asterids</taxon>
        <taxon>campanulids</taxon>
        <taxon>Asterales</taxon>
        <taxon>Asteraceae</taxon>
        <taxon>Cichorioideae</taxon>
        <taxon>Cichorieae</taxon>
        <taxon>Lactucinae</taxon>
        <taxon>Lactuca</taxon>
    </lineage>
</organism>
<dbReference type="Proteomes" id="UP001157418">
    <property type="component" value="Unassembled WGS sequence"/>
</dbReference>
<dbReference type="EMBL" id="CAKMRJ010005634">
    <property type="protein sequence ID" value="CAH1448028.1"/>
    <property type="molecule type" value="Genomic_DNA"/>
</dbReference>
<evidence type="ECO:0000256" key="1">
    <source>
        <dbReference type="SAM" id="MobiDB-lite"/>
    </source>
</evidence>
<evidence type="ECO:0000313" key="3">
    <source>
        <dbReference type="EMBL" id="CAH1448028.1"/>
    </source>
</evidence>